<gene>
    <name evidence="1" type="ORF">BdWA1_002150</name>
</gene>
<accession>A0AAD9UPE6</accession>
<dbReference type="KEGG" id="bdw:94336448"/>
<dbReference type="Proteomes" id="UP001214638">
    <property type="component" value="Unassembled WGS sequence"/>
</dbReference>
<dbReference type="GeneID" id="94336448"/>
<keyword evidence="2" id="KW-1185">Reference proteome</keyword>
<evidence type="ECO:0000313" key="2">
    <source>
        <dbReference type="Proteomes" id="UP001214638"/>
    </source>
</evidence>
<name>A0AAD9UPE6_9APIC</name>
<dbReference type="AlphaFoldDB" id="A0AAD9UPE6"/>
<organism evidence="1 2">
    <name type="scientific">Babesia duncani</name>
    <dbReference type="NCBI Taxonomy" id="323732"/>
    <lineage>
        <taxon>Eukaryota</taxon>
        <taxon>Sar</taxon>
        <taxon>Alveolata</taxon>
        <taxon>Apicomplexa</taxon>
        <taxon>Aconoidasida</taxon>
        <taxon>Piroplasmida</taxon>
        <taxon>Babesiidae</taxon>
        <taxon>Babesia</taxon>
    </lineage>
</organism>
<sequence length="232" mass="26826">MTILIITIKSILTQGKCKTLHHINEHLLKKGETAGILVSDKFIEDDGRYEQQVCSPTFIESLEWMSRFFGTRDNSVIINEIIEELFEPFVQKQKDSGTTSYNKLHYYSIFYRCSKGIEEINKHVKEIVGEGSDNVQSCNIATNVHMLAYVSDIFVRHLNTILNNEDRRLTIAIKREFGLRIQERLKNFYSIKPVMDLKKAIKSSLTDFIRLKQVSQEYNAMSITPETHITAT</sequence>
<proteinExistence type="predicted"/>
<comment type="caution">
    <text evidence="1">The sequence shown here is derived from an EMBL/GenBank/DDBJ whole genome shotgun (WGS) entry which is preliminary data.</text>
</comment>
<protein>
    <submittedName>
        <fullName evidence="1">Uncharacterized protein</fullName>
    </submittedName>
</protein>
<dbReference type="RefSeq" id="XP_067803743.1">
    <property type="nucleotide sequence ID" value="XM_067947179.1"/>
</dbReference>
<reference evidence="1" key="1">
    <citation type="journal article" date="2023" name="Nat. Microbiol.">
        <title>Babesia duncani multi-omics identifies virulence factors and drug targets.</title>
        <authorList>
            <person name="Singh P."/>
            <person name="Lonardi S."/>
            <person name="Liang Q."/>
            <person name="Vydyam P."/>
            <person name="Khabirova E."/>
            <person name="Fang T."/>
            <person name="Gihaz S."/>
            <person name="Thekkiniath J."/>
            <person name="Munshi M."/>
            <person name="Abel S."/>
            <person name="Ciampossin L."/>
            <person name="Batugedara G."/>
            <person name="Gupta M."/>
            <person name="Lu X.M."/>
            <person name="Lenz T."/>
            <person name="Chakravarty S."/>
            <person name="Cornillot E."/>
            <person name="Hu Y."/>
            <person name="Ma W."/>
            <person name="Gonzalez L.M."/>
            <person name="Sanchez S."/>
            <person name="Estrada K."/>
            <person name="Sanchez-Flores A."/>
            <person name="Montero E."/>
            <person name="Harb O.S."/>
            <person name="Le Roch K.G."/>
            <person name="Mamoun C.B."/>
        </authorList>
    </citation>
    <scope>NUCLEOTIDE SEQUENCE</scope>
    <source>
        <strain evidence="1">WA1</strain>
    </source>
</reference>
<evidence type="ECO:0000313" key="1">
    <source>
        <dbReference type="EMBL" id="KAK2196901.1"/>
    </source>
</evidence>
<dbReference type="EMBL" id="JALLKP010000002">
    <property type="protein sequence ID" value="KAK2196901.1"/>
    <property type="molecule type" value="Genomic_DNA"/>
</dbReference>